<dbReference type="AlphaFoldDB" id="G9NTK9"/>
<sequence>MSASPENNTPESSHTASPEISPHSKPSKAVMPRSLTAARAGLDRARRVSAEIRGLYHAFKARVEPEIAPDQEQPEIQRSDGIKLASLGIELALKEQEEIALEKCVVEHEKEAGILPYKQAVKRRQELNERHISAGMGLWGHHRKRMRFGDPVAVRLMDLSGEGFYGAILALYRKCDGQGAPKDKKKRERDWRSGAIDYYNANYKNHKGSPKKAVWCHIAGQWMAEAKAAHIVPFFMDVADLGPLIFGDRAPSLQQAGNALLLSNKIKGWFNKYLLVVVPVDAREFPITRWKTDIISDNIRGCAYGADCLVDDLDGKELKFLNNNRPVSRFLYFHFIMALVRIRDLDRRGWQDVWARYYTQQPFATPGQYMSKSMLLAIATHQGTIDYQEVLAFCAEQSFDPPLTLDDDESREIARRVHLSVEQAVKEVEDSDEESEESSTPSVK</sequence>
<dbReference type="Proteomes" id="UP000005426">
    <property type="component" value="Unassembled WGS sequence"/>
</dbReference>
<name>G9NTK9_HYPAI</name>
<dbReference type="eggNOG" id="ENOG502SR67">
    <property type="taxonomic scope" value="Eukaryota"/>
</dbReference>
<reference evidence="2 3" key="1">
    <citation type="journal article" date="2011" name="Genome Biol.">
        <title>Comparative genome sequence analysis underscores mycoparasitism as the ancestral life style of Trichoderma.</title>
        <authorList>
            <person name="Kubicek C.P."/>
            <person name="Herrera-Estrella A."/>
            <person name="Seidl-Seiboth V."/>
            <person name="Martinez D.A."/>
            <person name="Druzhinina I.S."/>
            <person name="Thon M."/>
            <person name="Zeilinger S."/>
            <person name="Casas-Flores S."/>
            <person name="Horwitz B.A."/>
            <person name="Mukherjee P.K."/>
            <person name="Mukherjee M."/>
            <person name="Kredics L."/>
            <person name="Alcaraz L.D."/>
            <person name="Aerts A."/>
            <person name="Antal Z."/>
            <person name="Atanasova L."/>
            <person name="Cervantes-Badillo M.G."/>
            <person name="Challacombe J."/>
            <person name="Chertkov O."/>
            <person name="McCluskey K."/>
            <person name="Coulpier F."/>
            <person name="Deshpande N."/>
            <person name="von Doehren H."/>
            <person name="Ebbole D.J."/>
            <person name="Esquivel-Naranjo E.U."/>
            <person name="Fekete E."/>
            <person name="Flipphi M."/>
            <person name="Glaser F."/>
            <person name="Gomez-Rodriguez E.Y."/>
            <person name="Gruber S."/>
            <person name="Han C."/>
            <person name="Henrissat B."/>
            <person name="Hermosa R."/>
            <person name="Hernandez-Onate M."/>
            <person name="Karaffa L."/>
            <person name="Kosti I."/>
            <person name="Le Crom S."/>
            <person name="Lindquist E."/>
            <person name="Lucas S."/>
            <person name="Luebeck M."/>
            <person name="Luebeck P.S."/>
            <person name="Margeot A."/>
            <person name="Metz B."/>
            <person name="Misra M."/>
            <person name="Nevalainen H."/>
            <person name="Omann M."/>
            <person name="Packer N."/>
            <person name="Perrone G."/>
            <person name="Uresti-Rivera E.E."/>
            <person name="Salamov A."/>
            <person name="Schmoll M."/>
            <person name="Seiboth B."/>
            <person name="Shapiro H."/>
            <person name="Sukno S."/>
            <person name="Tamayo-Ramos J.A."/>
            <person name="Tisch D."/>
            <person name="Wiest A."/>
            <person name="Wilkinson H.H."/>
            <person name="Zhang M."/>
            <person name="Coutinho P.M."/>
            <person name="Kenerley C.M."/>
            <person name="Monte E."/>
            <person name="Baker S.E."/>
            <person name="Grigoriev I.V."/>
        </authorList>
    </citation>
    <scope>NUCLEOTIDE SEQUENCE [LARGE SCALE GENOMIC DNA]</scope>
    <source>
        <strain evidence="3">ATCC 20476 / IMI 206040</strain>
    </source>
</reference>
<accession>G9NTK9</accession>
<evidence type="ECO:0000313" key="3">
    <source>
        <dbReference type="Proteomes" id="UP000005426"/>
    </source>
</evidence>
<feature type="region of interest" description="Disordered" evidence="1">
    <location>
        <begin position="425"/>
        <end position="444"/>
    </location>
</feature>
<feature type="region of interest" description="Disordered" evidence="1">
    <location>
        <begin position="1"/>
        <end position="39"/>
    </location>
</feature>
<dbReference type="STRING" id="452589.G9NTK9"/>
<evidence type="ECO:0000313" key="2">
    <source>
        <dbReference type="EMBL" id="EHK46050.1"/>
    </source>
</evidence>
<gene>
    <name evidence="2" type="ORF">TRIATDRAFT_274069</name>
</gene>
<keyword evidence="3" id="KW-1185">Reference proteome</keyword>
<feature type="compositionally biased region" description="Polar residues" evidence="1">
    <location>
        <begin position="1"/>
        <end position="18"/>
    </location>
</feature>
<evidence type="ECO:0000256" key="1">
    <source>
        <dbReference type="SAM" id="MobiDB-lite"/>
    </source>
</evidence>
<dbReference type="GeneID" id="25779313"/>
<dbReference type="OrthoDB" id="5386595at2759"/>
<dbReference type="HOGENOM" id="CLU_036932_0_0_1"/>
<proteinExistence type="predicted"/>
<evidence type="ECO:0008006" key="4">
    <source>
        <dbReference type="Google" id="ProtNLM"/>
    </source>
</evidence>
<organism evidence="2 3">
    <name type="scientific">Hypocrea atroviridis (strain ATCC 20476 / IMI 206040)</name>
    <name type="common">Trichoderma atroviride</name>
    <dbReference type="NCBI Taxonomy" id="452589"/>
    <lineage>
        <taxon>Eukaryota</taxon>
        <taxon>Fungi</taxon>
        <taxon>Dikarya</taxon>
        <taxon>Ascomycota</taxon>
        <taxon>Pezizomycotina</taxon>
        <taxon>Sordariomycetes</taxon>
        <taxon>Hypocreomycetidae</taxon>
        <taxon>Hypocreales</taxon>
        <taxon>Hypocreaceae</taxon>
        <taxon>Trichoderma</taxon>
    </lineage>
</organism>
<protein>
    <recommendedName>
        <fullName evidence="4">HNH nuclease domain-containing protein</fullName>
    </recommendedName>
</protein>
<comment type="caution">
    <text evidence="2">The sequence shown here is derived from an EMBL/GenBank/DDBJ whole genome shotgun (WGS) entry which is preliminary data.</text>
</comment>
<dbReference type="EMBL" id="ABDG02000023">
    <property type="protein sequence ID" value="EHK46050.1"/>
    <property type="molecule type" value="Genomic_DNA"/>
</dbReference>
<dbReference type="KEGG" id="tatv:25779313"/>